<dbReference type="Proteomes" id="UP001632038">
    <property type="component" value="Unassembled WGS sequence"/>
</dbReference>
<protein>
    <submittedName>
        <fullName evidence="1">Uncharacterized protein</fullName>
    </submittedName>
</protein>
<comment type="caution">
    <text evidence="1">The sequence shown here is derived from an EMBL/GenBank/DDBJ whole genome shotgun (WGS) entry which is preliminary data.</text>
</comment>
<dbReference type="AlphaFoldDB" id="A0ABD3BQ63"/>
<sequence>MNLMKQIKKLKKPFCQNSDKLAKKTRNCKIDSLKSPVNLDPKKQRFLTRAADESDVRERIDLGQCGVAAEVAALADERAREIVSRRVVASTFRQL</sequence>
<dbReference type="EMBL" id="JAVIJP010000066">
    <property type="protein sequence ID" value="KAL3619595.1"/>
    <property type="molecule type" value="Genomic_DNA"/>
</dbReference>
<keyword evidence="2" id="KW-1185">Reference proteome</keyword>
<accession>A0ABD3BQ63</accession>
<gene>
    <name evidence="1" type="ORF">CASFOL_034507</name>
</gene>
<organism evidence="1 2">
    <name type="scientific">Castilleja foliolosa</name>
    <dbReference type="NCBI Taxonomy" id="1961234"/>
    <lineage>
        <taxon>Eukaryota</taxon>
        <taxon>Viridiplantae</taxon>
        <taxon>Streptophyta</taxon>
        <taxon>Embryophyta</taxon>
        <taxon>Tracheophyta</taxon>
        <taxon>Spermatophyta</taxon>
        <taxon>Magnoliopsida</taxon>
        <taxon>eudicotyledons</taxon>
        <taxon>Gunneridae</taxon>
        <taxon>Pentapetalae</taxon>
        <taxon>asterids</taxon>
        <taxon>lamiids</taxon>
        <taxon>Lamiales</taxon>
        <taxon>Orobanchaceae</taxon>
        <taxon>Pedicularideae</taxon>
        <taxon>Castillejinae</taxon>
        <taxon>Castilleja</taxon>
    </lineage>
</organism>
<reference evidence="2" key="1">
    <citation type="journal article" date="2024" name="IScience">
        <title>Strigolactones Initiate the Formation of Haustorium-like Structures in Castilleja.</title>
        <authorList>
            <person name="Buerger M."/>
            <person name="Peterson D."/>
            <person name="Chory J."/>
        </authorList>
    </citation>
    <scope>NUCLEOTIDE SEQUENCE [LARGE SCALE GENOMIC DNA]</scope>
</reference>
<evidence type="ECO:0000313" key="1">
    <source>
        <dbReference type="EMBL" id="KAL3619595.1"/>
    </source>
</evidence>
<name>A0ABD3BQ63_9LAMI</name>
<evidence type="ECO:0000313" key="2">
    <source>
        <dbReference type="Proteomes" id="UP001632038"/>
    </source>
</evidence>
<proteinExistence type="predicted"/>